<accession>L7U5M3</accession>
<dbReference type="HOGENOM" id="CLU_2247119_0_0_7"/>
<feature type="chain" id="PRO_5003984034" description="Lipoprotein" evidence="2">
    <location>
        <begin position="18"/>
        <end position="104"/>
    </location>
</feature>
<feature type="signal peptide" evidence="2">
    <location>
        <begin position="1"/>
        <end position="17"/>
    </location>
</feature>
<sequence>MKRLMISSLAVFSLQMAGCGAGMEESETQTPPTPAVDDTTQQGPIGGRLYGTREHYYADRSMTVLVGIREWGCQYRPIDINWGETSSYFLTSKILCAQEPQQVQ</sequence>
<dbReference type="PATRIC" id="fig|1278073.3.peg.1591"/>
<keyword evidence="4" id="KW-1185">Reference proteome</keyword>
<dbReference type="EMBL" id="CP004025">
    <property type="protein sequence ID" value="AGC42882.1"/>
    <property type="molecule type" value="Genomic_DNA"/>
</dbReference>
<dbReference type="RefSeq" id="WP_015347144.1">
    <property type="nucleotide sequence ID" value="NC_020126.1"/>
</dbReference>
<evidence type="ECO:0000313" key="4">
    <source>
        <dbReference type="Proteomes" id="UP000011131"/>
    </source>
</evidence>
<dbReference type="Proteomes" id="UP000011131">
    <property type="component" value="Chromosome"/>
</dbReference>
<dbReference type="AlphaFoldDB" id="L7U5M3"/>
<evidence type="ECO:0000256" key="1">
    <source>
        <dbReference type="SAM" id="MobiDB-lite"/>
    </source>
</evidence>
<proteinExistence type="predicted"/>
<protein>
    <recommendedName>
        <fullName evidence="5">Lipoprotein</fullName>
    </recommendedName>
</protein>
<feature type="region of interest" description="Disordered" evidence="1">
    <location>
        <begin position="22"/>
        <end position="44"/>
    </location>
</feature>
<reference evidence="3 4" key="1">
    <citation type="journal article" date="2013" name="Genome Announc.">
        <title>Complete genome sequence of Myxococcus stipitatus strain DSM 14675, a fruiting myxobacterium.</title>
        <authorList>
            <person name="Huntley S."/>
            <person name="Kneip S."/>
            <person name="Treuner-Lange A."/>
            <person name="Sogaard-Andersen L."/>
        </authorList>
    </citation>
    <scope>NUCLEOTIDE SEQUENCE [LARGE SCALE GENOMIC DNA]</scope>
    <source>
        <strain evidence="4">DSM 14675 / JCM 12634 / Mx s8</strain>
    </source>
</reference>
<organism evidence="3 4">
    <name type="scientific">Myxococcus stipitatus (strain DSM 14675 / JCM 12634 / Mx s8)</name>
    <dbReference type="NCBI Taxonomy" id="1278073"/>
    <lineage>
        <taxon>Bacteria</taxon>
        <taxon>Pseudomonadati</taxon>
        <taxon>Myxococcota</taxon>
        <taxon>Myxococcia</taxon>
        <taxon>Myxococcales</taxon>
        <taxon>Cystobacterineae</taxon>
        <taxon>Myxococcaceae</taxon>
        <taxon>Myxococcus</taxon>
    </lineage>
</organism>
<keyword evidence="2" id="KW-0732">Signal</keyword>
<evidence type="ECO:0008006" key="5">
    <source>
        <dbReference type="Google" id="ProtNLM"/>
    </source>
</evidence>
<name>L7U5M3_MYXSD</name>
<dbReference type="KEGG" id="msd:MYSTI_01547"/>
<evidence type="ECO:0000313" key="3">
    <source>
        <dbReference type="EMBL" id="AGC42882.1"/>
    </source>
</evidence>
<evidence type="ECO:0000256" key="2">
    <source>
        <dbReference type="SAM" id="SignalP"/>
    </source>
</evidence>
<gene>
    <name evidence="3" type="ordered locus">MYSTI_01547</name>
</gene>
<dbReference type="OrthoDB" id="5521348at2"/>